<feature type="compositionally biased region" description="Polar residues" evidence="1">
    <location>
        <begin position="1"/>
        <end position="19"/>
    </location>
</feature>
<dbReference type="Proteomes" id="UP001066276">
    <property type="component" value="Chromosome 3_2"/>
</dbReference>
<feature type="region of interest" description="Disordered" evidence="1">
    <location>
        <begin position="119"/>
        <end position="243"/>
    </location>
</feature>
<evidence type="ECO:0000313" key="2">
    <source>
        <dbReference type="EMBL" id="KAJ1175665.1"/>
    </source>
</evidence>
<keyword evidence="3" id="KW-1185">Reference proteome</keyword>
<reference evidence="2" key="1">
    <citation type="journal article" date="2022" name="bioRxiv">
        <title>Sequencing and chromosome-scale assembly of the giantPleurodeles waltlgenome.</title>
        <authorList>
            <person name="Brown T."/>
            <person name="Elewa A."/>
            <person name="Iarovenko S."/>
            <person name="Subramanian E."/>
            <person name="Araus A.J."/>
            <person name="Petzold A."/>
            <person name="Susuki M."/>
            <person name="Suzuki K.-i.T."/>
            <person name="Hayashi T."/>
            <person name="Toyoda A."/>
            <person name="Oliveira C."/>
            <person name="Osipova E."/>
            <person name="Leigh N.D."/>
            <person name="Simon A."/>
            <person name="Yun M.H."/>
        </authorList>
    </citation>
    <scope>NUCLEOTIDE SEQUENCE</scope>
    <source>
        <strain evidence="2">20211129_DDA</strain>
        <tissue evidence="2">Liver</tissue>
    </source>
</reference>
<dbReference type="EMBL" id="JANPWB010000006">
    <property type="protein sequence ID" value="KAJ1175665.1"/>
    <property type="molecule type" value="Genomic_DNA"/>
</dbReference>
<sequence>MPSTVQTPRRSHVASTESGPTHHGPPKTFARLMAACFREPGNHSRSVWPAAASTGTYSAPLWHRSSRCKSRPRSLSTAASVLSQHQQLRSPLRLTPHWRRQSATADPLSYCAATTPSFQLSCGPEKPRPKPAAASLRLSSATHTARPSSGQAALEVKPPGARPGPPRRPHSSGLTQPLAPVHTPGGEGGEKKKDEGGGSQACPGAAAASSRLVGDAQEHALSSAPLPNAAMFEEPPLLGGPPT</sequence>
<evidence type="ECO:0000313" key="3">
    <source>
        <dbReference type="Proteomes" id="UP001066276"/>
    </source>
</evidence>
<name>A0AAV7THC3_PLEWA</name>
<gene>
    <name evidence="2" type="ORF">NDU88_000952</name>
</gene>
<evidence type="ECO:0000256" key="1">
    <source>
        <dbReference type="SAM" id="MobiDB-lite"/>
    </source>
</evidence>
<dbReference type="AlphaFoldDB" id="A0AAV7THC3"/>
<organism evidence="2 3">
    <name type="scientific">Pleurodeles waltl</name>
    <name type="common">Iberian ribbed newt</name>
    <dbReference type="NCBI Taxonomy" id="8319"/>
    <lineage>
        <taxon>Eukaryota</taxon>
        <taxon>Metazoa</taxon>
        <taxon>Chordata</taxon>
        <taxon>Craniata</taxon>
        <taxon>Vertebrata</taxon>
        <taxon>Euteleostomi</taxon>
        <taxon>Amphibia</taxon>
        <taxon>Batrachia</taxon>
        <taxon>Caudata</taxon>
        <taxon>Salamandroidea</taxon>
        <taxon>Salamandridae</taxon>
        <taxon>Pleurodelinae</taxon>
        <taxon>Pleurodeles</taxon>
    </lineage>
</organism>
<feature type="compositionally biased region" description="Polar residues" evidence="1">
    <location>
        <begin position="137"/>
        <end position="151"/>
    </location>
</feature>
<comment type="caution">
    <text evidence="2">The sequence shown here is derived from an EMBL/GenBank/DDBJ whole genome shotgun (WGS) entry which is preliminary data.</text>
</comment>
<proteinExistence type="predicted"/>
<feature type="region of interest" description="Disordered" evidence="1">
    <location>
        <begin position="1"/>
        <end position="27"/>
    </location>
</feature>
<protein>
    <submittedName>
        <fullName evidence="2">Uncharacterized protein</fullName>
    </submittedName>
</protein>
<accession>A0AAV7THC3</accession>